<evidence type="ECO:0000313" key="2">
    <source>
        <dbReference type="Proteomes" id="UP000604046"/>
    </source>
</evidence>
<dbReference type="SUPFAM" id="SSF53474">
    <property type="entry name" value="alpha/beta-Hydrolases"/>
    <property type="match status" value="1"/>
</dbReference>
<dbReference type="EMBL" id="CAJNDS010002635">
    <property type="protein sequence ID" value="CAE7552410.1"/>
    <property type="molecule type" value="Genomic_DNA"/>
</dbReference>
<dbReference type="Gene3D" id="3.40.50.1820">
    <property type="entry name" value="alpha/beta hydrolase"/>
    <property type="match status" value="1"/>
</dbReference>
<dbReference type="OrthoDB" id="419483at2759"/>
<dbReference type="InterPro" id="IPR029058">
    <property type="entry name" value="AB_hydrolase_fold"/>
</dbReference>
<protein>
    <submittedName>
        <fullName evidence="1">Uncharacterized protein</fullName>
    </submittedName>
</protein>
<reference evidence="1" key="1">
    <citation type="submission" date="2021-02" db="EMBL/GenBank/DDBJ databases">
        <authorList>
            <person name="Dougan E. K."/>
            <person name="Rhodes N."/>
            <person name="Thang M."/>
            <person name="Chan C."/>
        </authorList>
    </citation>
    <scope>NUCLEOTIDE SEQUENCE</scope>
</reference>
<keyword evidence="2" id="KW-1185">Reference proteome</keyword>
<dbReference type="AlphaFoldDB" id="A0A812U2Q0"/>
<proteinExistence type="predicted"/>
<sequence length="186" mass="21290">MAATPWLTHLLLETCYDASELLLVGWSMGNHFACHACRQLEALGIPPRGICTLDDRSAKPSFEELDWECKAQTRPRVRISTAAMEFISPCRFVRKESGRDPVRLFGTDGEMSMKRALSFERSTKVWMSESDHHSVAVVNAWDISQLLEKRRHPGSGRSRRRRRLRRQWHLSTFCTSSVEACEVVLA</sequence>
<gene>
    <name evidence="1" type="ORF">SNAT2548_LOCUS31024</name>
</gene>
<evidence type="ECO:0000313" key="1">
    <source>
        <dbReference type="EMBL" id="CAE7552410.1"/>
    </source>
</evidence>
<organism evidence="1 2">
    <name type="scientific">Symbiodinium natans</name>
    <dbReference type="NCBI Taxonomy" id="878477"/>
    <lineage>
        <taxon>Eukaryota</taxon>
        <taxon>Sar</taxon>
        <taxon>Alveolata</taxon>
        <taxon>Dinophyceae</taxon>
        <taxon>Suessiales</taxon>
        <taxon>Symbiodiniaceae</taxon>
        <taxon>Symbiodinium</taxon>
    </lineage>
</organism>
<comment type="caution">
    <text evidence="1">The sequence shown here is derived from an EMBL/GenBank/DDBJ whole genome shotgun (WGS) entry which is preliminary data.</text>
</comment>
<accession>A0A812U2Q0</accession>
<dbReference type="Proteomes" id="UP000604046">
    <property type="component" value="Unassembled WGS sequence"/>
</dbReference>
<name>A0A812U2Q0_9DINO</name>